<reference evidence="5" key="1">
    <citation type="submission" date="2022-10" db="EMBL/GenBank/DDBJ databases">
        <title>Vagococcus sp. isolated from poultry meat.</title>
        <authorList>
            <person name="Johansson P."/>
            <person name="Bjorkroth J."/>
        </authorList>
    </citation>
    <scope>NUCLEOTIDE SEQUENCE</scope>
    <source>
        <strain evidence="5">STAA11</strain>
    </source>
</reference>
<dbReference type="GO" id="GO:0003677">
    <property type="term" value="F:DNA binding"/>
    <property type="evidence" value="ECO:0007669"/>
    <property type="project" value="UniProtKB-KW"/>
</dbReference>
<dbReference type="RefSeq" id="WP_275469692.1">
    <property type="nucleotide sequence ID" value="NZ_CP110232.1"/>
</dbReference>
<keyword evidence="1" id="KW-0805">Transcription regulation</keyword>
<evidence type="ECO:0000313" key="6">
    <source>
        <dbReference type="Proteomes" id="UP001179647"/>
    </source>
</evidence>
<organism evidence="5 6">
    <name type="scientific">Vagococcus intermedius</name>
    <dbReference type="NCBI Taxonomy" id="2991418"/>
    <lineage>
        <taxon>Bacteria</taxon>
        <taxon>Bacillati</taxon>
        <taxon>Bacillota</taxon>
        <taxon>Bacilli</taxon>
        <taxon>Lactobacillales</taxon>
        <taxon>Enterococcaceae</taxon>
        <taxon>Vagococcus</taxon>
    </lineage>
</organism>
<evidence type="ECO:0000313" key="5">
    <source>
        <dbReference type="EMBL" id="WEG73893.1"/>
    </source>
</evidence>
<dbReference type="GO" id="GO:0003700">
    <property type="term" value="F:DNA-binding transcription factor activity"/>
    <property type="evidence" value="ECO:0007669"/>
    <property type="project" value="InterPro"/>
</dbReference>
<dbReference type="PANTHER" id="PTHR43537">
    <property type="entry name" value="TRANSCRIPTIONAL REGULATOR, GNTR FAMILY"/>
    <property type="match status" value="1"/>
</dbReference>
<evidence type="ECO:0000256" key="2">
    <source>
        <dbReference type="ARBA" id="ARBA00023125"/>
    </source>
</evidence>
<dbReference type="Gene3D" id="1.10.10.10">
    <property type="entry name" value="Winged helix-like DNA-binding domain superfamily/Winged helix DNA-binding domain"/>
    <property type="match status" value="1"/>
</dbReference>
<dbReference type="KEGG" id="vie:OL234_02985"/>
<dbReference type="Pfam" id="PF00392">
    <property type="entry name" value="GntR"/>
    <property type="match status" value="1"/>
</dbReference>
<dbReference type="Proteomes" id="UP001179647">
    <property type="component" value="Chromosome"/>
</dbReference>
<keyword evidence="2" id="KW-0238">DNA-binding</keyword>
<sequence length="226" mass="26683">MKQKKIENSVYEYLKKQLVERQLPAQSRVLEEKIAHDLSVSRSPVRGAFQRLIEEGYLKKEANRGVVVQPIPMTRKEYVDQLAVFELLLTHYFFQMEKVKPNLPWKSLDKHLKELKKVLSLNQTDKGLLLSEIIFREFLAEQTNTYYQKILLDILNQIMLPGCKEAITTDFNPLSVFKQSFTKVYEYLLTEDYPKARREIRIFVNSVMLNVVDKQELFGLKKYESE</sequence>
<feature type="domain" description="HTH gntR-type" evidence="4">
    <location>
        <begin position="4"/>
        <end position="71"/>
    </location>
</feature>
<dbReference type="PROSITE" id="PS50949">
    <property type="entry name" value="HTH_GNTR"/>
    <property type="match status" value="1"/>
</dbReference>
<dbReference type="AlphaFoldDB" id="A0AAF0CVR5"/>
<dbReference type="InterPro" id="IPR036388">
    <property type="entry name" value="WH-like_DNA-bd_sf"/>
</dbReference>
<evidence type="ECO:0000256" key="3">
    <source>
        <dbReference type="ARBA" id="ARBA00023163"/>
    </source>
</evidence>
<dbReference type="InterPro" id="IPR000524">
    <property type="entry name" value="Tscrpt_reg_HTH_GntR"/>
</dbReference>
<dbReference type="SUPFAM" id="SSF46785">
    <property type="entry name" value="Winged helix' DNA-binding domain"/>
    <property type="match status" value="1"/>
</dbReference>
<evidence type="ECO:0000259" key="4">
    <source>
        <dbReference type="PROSITE" id="PS50949"/>
    </source>
</evidence>
<proteinExistence type="predicted"/>
<gene>
    <name evidence="5" type="ORF">OL234_02985</name>
</gene>
<name>A0AAF0CVR5_9ENTE</name>
<protein>
    <submittedName>
        <fullName evidence="5">GntR family transcriptional regulator</fullName>
    </submittedName>
</protein>
<dbReference type="InterPro" id="IPR036390">
    <property type="entry name" value="WH_DNA-bd_sf"/>
</dbReference>
<keyword evidence="3" id="KW-0804">Transcription</keyword>
<evidence type="ECO:0000256" key="1">
    <source>
        <dbReference type="ARBA" id="ARBA00023015"/>
    </source>
</evidence>
<accession>A0AAF0CVR5</accession>
<keyword evidence="6" id="KW-1185">Reference proteome</keyword>
<dbReference type="PANTHER" id="PTHR43537:SF24">
    <property type="entry name" value="GLUCONATE OPERON TRANSCRIPTIONAL REPRESSOR"/>
    <property type="match status" value="1"/>
</dbReference>
<dbReference type="EMBL" id="CP110232">
    <property type="protein sequence ID" value="WEG73893.1"/>
    <property type="molecule type" value="Genomic_DNA"/>
</dbReference>
<dbReference type="SMART" id="SM00345">
    <property type="entry name" value="HTH_GNTR"/>
    <property type="match status" value="1"/>
</dbReference>